<dbReference type="Proteomes" id="UP000254266">
    <property type="component" value="Unassembled WGS sequence"/>
</dbReference>
<organism evidence="3 4">
    <name type="scientific">endosymbiont of Galathealinum brachiosum</name>
    <dbReference type="NCBI Taxonomy" id="2200906"/>
    <lineage>
        <taxon>Bacteria</taxon>
        <taxon>Pseudomonadati</taxon>
        <taxon>Pseudomonadota</taxon>
        <taxon>Gammaproteobacteria</taxon>
        <taxon>sulfur-oxidizing symbionts</taxon>
    </lineage>
</organism>
<proteinExistence type="predicted"/>
<gene>
    <name evidence="3" type="ORF">DIZ80_15985</name>
</gene>
<evidence type="ECO:0000313" key="3">
    <source>
        <dbReference type="EMBL" id="RDH81574.1"/>
    </source>
</evidence>
<accession>A0A370DB22</accession>
<dbReference type="Gene3D" id="3.40.50.1460">
    <property type="match status" value="1"/>
</dbReference>
<feature type="compositionally biased region" description="Basic residues" evidence="1">
    <location>
        <begin position="127"/>
        <end position="147"/>
    </location>
</feature>
<comment type="caution">
    <text evidence="3">The sequence shown here is derived from an EMBL/GenBank/DDBJ whole genome shotgun (WGS) entry which is preliminary data.</text>
</comment>
<dbReference type="EMBL" id="QFXC01000013">
    <property type="protein sequence ID" value="RDH81574.1"/>
    <property type="molecule type" value="Genomic_DNA"/>
</dbReference>
<sequence length="821" mass="93072">MHKLISKLSYYILIIIILSACSHKSAVETEPYTNNGTLDKLFLNQQSLNDLLLTQSHENDPGKDTRMLRRIQRLDNKIRNHNDFTDKENEALTSEHNAHLLLLEIEEEQLYLINNFNDILIRDNKRKQIKSRQAPKKRSKKPRKMAKKSGSLASGNDLTDLMDANDPFSSIDSKKSSNKKPKPTNDIIKRFPTIESPDEVLSGDSISVLISLTEDLITPTVKITQGNADTKGRLKLSLPAQPEDTNWEIDVVLSASGFTFNSPNKATIILPKNGDSTPAMFQLTVKNNQVISSQRQLYATFWYKGQYIARVMKPIIVNQANQKASQTCAANAALSAESQSMMQHSERVNLKTDYRASDLTIYMRRDWDSCSSNDYFITLSSPHIDIHHERINLSEDIGKWLIPKYRAFSKKGRGISFQTRDNSSQTSSKDQLLGFGKLIYKKFAPKSFKSVYSELQTKLGSDFKSIKIYTDDPGIPWELMVPDKNDNFIGIKHTVGRWIIPKSASNFTSPEQNLTINGIRLIVPKYSGSLALNATTNEALHIYKLPWKNNTEIIKADYDSFKKSLQKTEPVIIHYAGHGYTTHENEEGISEYGLILEDENLRALNWRGLLSDQTNRSLVFFNACDVGQAGKAAGFIDGWSTTLADTGSSGFISSLWELGDQGASEFSKRFYDDIKNQFKTNGKASIAAAMKTARQAFIESGNPTYLAYVFYGDPELVIEQAPENKKSDKSVIRRNHPQFYRIYNRELRKNPDLQGKIKLQITISPNGRVANVSIVLSEFNSNQFTKRLLRRLKHLKFDSADNLKSRIVFHTFNFHPENKAF</sequence>
<dbReference type="AlphaFoldDB" id="A0A370DB22"/>
<feature type="region of interest" description="Disordered" evidence="1">
    <location>
        <begin position="127"/>
        <end position="190"/>
    </location>
</feature>
<feature type="domain" description="CHAT" evidence="2">
    <location>
        <begin position="475"/>
        <end position="703"/>
    </location>
</feature>
<dbReference type="InterPro" id="IPR049806">
    <property type="entry name" value="MasK-like_C"/>
</dbReference>
<reference evidence="3 4" key="1">
    <citation type="journal article" date="2018" name="ISME J.">
        <title>Endosymbiont genomes yield clues of tubeworm success.</title>
        <authorList>
            <person name="Li Y."/>
            <person name="Liles M.R."/>
            <person name="Halanych K.M."/>
        </authorList>
    </citation>
    <scope>NUCLEOTIDE SEQUENCE [LARGE SCALE GENOMIC DNA]</scope>
    <source>
        <strain evidence="3">A1464</strain>
    </source>
</reference>
<evidence type="ECO:0000256" key="1">
    <source>
        <dbReference type="SAM" id="MobiDB-lite"/>
    </source>
</evidence>
<dbReference type="InterPro" id="IPR024983">
    <property type="entry name" value="CHAT_dom"/>
</dbReference>
<keyword evidence="4" id="KW-1185">Reference proteome</keyword>
<name>A0A370DB22_9GAMM</name>
<dbReference type="PROSITE" id="PS51257">
    <property type="entry name" value="PROKAR_LIPOPROTEIN"/>
    <property type="match status" value="1"/>
</dbReference>
<dbReference type="Pfam" id="PF12770">
    <property type="entry name" value="CHAT"/>
    <property type="match status" value="1"/>
</dbReference>
<evidence type="ECO:0000259" key="2">
    <source>
        <dbReference type="Pfam" id="PF12770"/>
    </source>
</evidence>
<protein>
    <recommendedName>
        <fullName evidence="2">CHAT domain-containing protein</fullName>
    </recommendedName>
</protein>
<evidence type="ECO:0000313" key="4">
    <source>
        <dbReference type="Proteomes" id="UP000254266"/>
    </source>
</evidence>
<dbReference type="NCBIfam" id="NF033768">
    <property type="entry name" value="myxo_SS_tail"/>
    <property type="match status" value="1"/>
</dbReference>